<gene>
    <name evidence="6" type="primary">flaB3</name>
    <name evidence="6" type="ORF">SIID45300_02029</name>
</gene>
<keyword evidence="6" id="KW-0969">Cilium</keyword>
<dbReference type="PANTHER" id="PTHR42792">
    <property type="entry name" value="FLAGELLIN"/>
    <property type="match status" value="1"/>
</dbReference>
<dbReference type="Proteomes" id="UP001628193">
    <property type="component" value="Unassembled WGS sequence"/>
</dbReference>
<name>A0ABQ0C9Z0_9PROT</name>
<dbReference type="RefSeq" id="WP_420905390.1">
    <property type="nucleotide sequence ID" value="NZ_BAAFGK010000004.1"/>
</dbReference>
<keyword evidence="3" id="KW-0964">Secreted</keyword>
<evidence type="ECO:0000259" key="4">
    <source>
        <dbReference type="Pfam" id="PF00669"/>
    </source>
</evidence>
<dbReference type="SUPFAM" id="SSF64518">
    <property type="entry name" value="Phase 1 flagellin"/>
    <property type="match status" value="1"/>
</dbReference>
<sequence>MFVTLRSNQAALNTQRALEIQTRSLETTMRRLATGLRVERASDDAAGLSIVTRMSARIRGFNMAIRNVNDGISVVQVADGALEATTEALQRMRELAVQAANGTVSGTDRASLSLEKDQLISEIQRIAAQTTYNHYTLLNGVSNIAYFTTPGGTPGGSRTSLQMSFQVGANAGQNVVVEMTLAHVSALGLGNNGSLTSMLTQGGASTLIGRVDSALESVASIRANLGAAQNRFEGMLSNLMNVSENTEAARSRIRDADVALEAAHLTRASILQQAGTAILAQANVQPQMLLKLLS</sequence>
<evidence type="ECO:0000256" key="1">
    <source>
        <dbReference type="ARBA" id="ARBA00005709"/>
    </source>
</evidence>
<accession>A0ABQ0C9Z0</accession>
<evidence type="ECO:0000256" key="3">
    <source>
        <dbReference type="RuleBase" id="RU362073"/>
    </source>
</evidence>
<evidence type="ECO:0000313" key="7">
    <source>
        <dbReference type="Proteomes" id="UP001628193"/>
    </source>
</evidence>
<comment type="subcellular location">
    <subcellularLocation>
        <location evidence="3">Secreted</location>
    </subcellularLocation>
    <subcellularLocation>
        <location evidence="3">Bacterial flagellum</location>
    </subcellularLocation>
</comment>
<dbReference type="Pfam" id="PF00669">
    <property type="entry name" value="Flagellin_N"/>
    <property type="match status" value="1"/>
</dbReference>
<dbReference type="Pfam" id="PF00700">
    <property type="entry name" value="Flagellin_C"/>
    <property type="match status" value="1"/>
</dbReference>
<dbReference type="InterPro" id="IPR046358">
    <property type="entry name" value="Flagellin_C"/>
</dbReference>
<dbReference type="PANTHER" id="PTHR42792:SF2">
    <property type="entry name" value="FLAGELLIN"/>
    <property type="match status" value="1"/>
</dbReference>
<dbReference type="PRINTS" id="PR00207">
    <property type="entry name" value="FLAGELLIN"/>
</dbReference>
<comment type="function">
    <text evidence="3">Flagellin is the subunit protein which polymerizes to form the filaments of bacterial flagella.</text>
</comment>
<keyword evidence="6" id="KW-0282">Flagellum</keyword>
<protein>
    <recommendedName>
        <fullName evidence="3">Flagellin</fullName>
    </recommendedName>
</protein>
<evidence type="ECO:0000256" key="2">
    <source>
        <dbReference type="ARBA" id="ARBA00023143"/>
    </source>
</evidence>
<evidence type="ECO:0000259" key="5">
    <source>
        <dbReference type="Pfam" id="PF00700"/>
    </source>
</evidence>
<dbReference type="InterPro" id="IPR001029">
    <property type="entry name" value="Flagellin_N"/>
</dbReference>
<dbReference type="InterPro" id="IPR042187">
    <property type="entry name" value="Flagellin_C_sub2"/>
</dbReference>
<dbReference type="InterPro" id="IPR001492">
    <property type="entry name" value="Flagellin"/>
</dbReference>
<reference evidence="6 7" key="1">
    <citation type="submission" date="2024-09" db="EMBL/GenBank/DDBJ databases">
        <title>Draft genome sequence of Candidatus Magnetaquicoccaceae bacterium FCR-1.</title>
        <authorList>
            <person name="Shimoshige H."/>
            <person name="Shimamura S."/>
            <person name="Taoka A."/>
            <person name="Kobayashi H."/>
            <person name="Maekawa T."/>
        </authorList>
    </citation>
    <scope>NUCLEOTIDE SEQUENCE [LARGE SCALE GENOMIC DNA]</scope>
    <source>
        <strain evidence="6 7">FCR-1</strain>
    </source>
</reference>
<dbReference type="Gene3D" id="1.20.1330.10">
    <property type="entry name" value="f41 fragment of flagellin, N-terminal domain"/>
    <property type="match status" value="1"/>
</dbReference>
<keyword evidence="6" id="KW-0966">Cell projection</keyword>
<dbReference type="EMBL" id="BAAFGK010000004">
    <property type="protein sequence ID" value="GAB0057697.1"/>
    <property type="molecule type" value="Genomic_DNA"/>
</dbReference>
<dbReference type="Gene3D" id="6.10.10.10">
    <property type="entry name" value="Flagellar export chaperone, C-terminal domain"/>
    <property type="match status" value="1"/>
</dbReference>
<feature type="domain" description="Flagellin N-terminal" evidence="4">
    <location>
        <begin position="7"/>
        <end position="141"/>
    </location>
</feature>
<comment type="caution">
    <text evidence="6">The sequence shown here is derived from an EMBL/GenBank/DDBJ whole genome shotgun (WGS) entry which is preliminary data.</text>
</comment>
<proteinExistence type="inferred from homology"/>
<keyword evidence="7" id="KW-1185">Reference proteome</keyword>
<organism evidence="6 7">
    <name type="scientific">Candidatus Magnetaquiglobus chichijimensis</name>
    <dbReference type="NCBI Taxonomy" id="3141448"/>
    <lineage>
        <taxon>Bacteria</taxon>
        <taxon>Pseudomonadati</taxon>
        <taxon>Pseudomonadota</taxon>
        <taxon>Magnetococcia</taxon>
        <taxon>Magnetococcales</taxon>
        <taxon>Candidatus Magnetaquicoccaceae</taxon>
        <taxon>Candidatus Magnetaquiglobus</taxon>
    </lineage>
</organism>
<keyword evidence="2 3" id="KW-0975">Bacterial flagellum</keyword>
<comment type="similarity">
    <text evidence="1 3">Belongs to the bacterial flagellin family.</text>
</comment>
<evidence type="ECO:0000313" key="6">
    <source>
        <dbReference type="EMBL" id="GAB0057697.1"/>
    </source>
</evidence>
<feature type="domain" description="Flagellin C-terminal" evidence="5">
    <location>
        <begin position="209"/>
        <end position="293"/>
    </location>
</feature>